<dbReference type="RefSeq" id="WP_200338495.1">
    <property type="nucleotide sequence ID" value="NZ_NRRL01000001.1"/>
</dbReference>
<reference evidence="1 2" key="1">
    <citation type="journal article" date="2020" name="Microorganisms">
        <title>Osmotic Adaptation and Compatible Solute Biosynthesis of Phototrophic Bacteria as Revealed from Genome Analyses.</title>
        <authorList>
            <person name="Imhoff J.F."/>
            <person name="Rahn T."/>
            <person name="Kunzel S."/>
            <person name="Keller A."/>
            <person name="Neulinger S.C."/>
        </authorList>
    </citation>
    <scope>NUCLEOTIDE SEQUENCE [LARGE SCALE GENOMIC DNA]</scope>
    <source>
        <strain evidence="1 2">DSM 9895</strain>
    </source>
</reference>
<organism evidence="1 2">
    <name type="scientific">Rhodovibrio sodomensis</name>
    <dbReference type="NCBI Taxonomy" id="1088"/>
    <lineage>
        <taxon>Bacteria</taxon>
        <taxon>Pseudomonadati</taxon>
        <taxon>Pseudomonadota</taxon>
        <taxon>Alphaproteobacteria</taxon>
        <taxon>Rhodospirillales</taxon>
        <taxon>Rhodovibrionaceae</taxon>
        <taxon>Rhodovibrio</taxon>
    </lineage>
</organism>
<protein>
    <submittedName>
        <fullName evidence="1">Uncharacterized protein</fullName>
    </submittedName>
</protein>
<gene>
    <name evidence="1" type="ORF">CKO28_00260</name>
</gene>
<evidence type="ECO:0000313" key="1">
    <source>
        <dbReference type="EMBL" id="MBK1666472.1"/>
    </source>
</evidence>
<name>A0ABS1D931_9PROT</name>
<accession>A0ABS1D931</accession>
<evidence type="ECO:0000313" key="2">
    <source>
        <dbReference type="Proteomes" id="UP001296873"/>
    </source>
</evidence>
<sequence>MPRYNPTCLPESDRLLDDMLQASLDPESDAPIGLRMWLQAQIEAGLMANLDPSGALTVVNILPGGDRCRTLDELAPLIREEQGRLAAGGQQAAEVLGRWHEHLLAQQAADHRRFAA</sequence>
<dbReference type="EMBL" id="NRRL01000001">
    <property type="protein sequence ID" value="MBK1666472.1"/>
    <property type="molecule type" value="Genomic_DNA"/>
</dbReference>
<proteinExistence type="predicted"/>
<keyword evidence="2" id="KW-1185">Reference proteome</keyword>
<dbReference type="Proteomes" id="UP001296873">
    <property type="component" value="Unassembled WGS sequence"/>
</dbReference>
<comment type="caution">
    <text evidence="1">The sequence shown here is derived from an EMBL/GenBank/DDBJ whole genome shotgun (WGS) entry which is preliminary data.</text>
</comment>